<dbReference type="OrthoDB" id="413079at2759"/>
<dbReference type="Pfam" id="PF07690">
    <property type="entry name" value="MFS_1"/>
    <property type="match status" value="1"/>
</dbReference>
<feature type="transmembrane region" description="Helical" evidence="6">
    <location>
        <begin position="207"/>
        <end position="226"/>
    </location>
</feature>
<proteinExistence type="predicted"/>
<dbReference type="PANTHER" id="PTHR23514:SF6">
    <property type="entry name" value="MAJOR FACILITATOR SUPERFAMILY (MFS) PROFILE DOMAIN-CONTAINING PROTEIN"/>
    <property type="match status" value="1"/>
</dbReference>
<evidence type="ECO:0000313" key="8">
    <source>
        <dbReference type="EMBL" id="KAJ4351565.1"/>
    </source>
</evidence>
<feature type="transmembrane region" description="Helical" evidence="6">
    <location>
        <begin position="149"/>
        <end position="172"/>
    </location>
</feature>
<comment type="subcellular location">
    <subcellularLocation>
        <location evidence="1">Membrane</location>
        <topology evidence="1">Multi-pass membrane protein</topology>
    </subcellularLocation>
</comment>
<evidence type="ECO:0000256" key="6">
    <source>
        <dbReference type="SAM" id="Phobius"/>
    </source>
</evidence>
<feature type="transmembrane region" description="Helical" evidence="6">
    <location>
        <begin position="458"/>
        <end position="481"/>
    </location>
</feature>
<feature type="transmembrane region" description="Helical" evidence="6">
    <location>
        <begin position="333"/>
        <end position="358"/>
    </location>
</feature>
<dbReference type="InterPro" id="IPR011701">
    <property type="entry name" value="MFS"/>
</dbReference>
<organism evidence="8 9">
    <name type="scientific">Didymosphaeria variabile</name>
    <dbReference type="NCBI Taxonomy" id="1932322"/>
    <lineage>
        <taxon>Eukaryota</taxon>
        <taxon>Fungi</taxon>
        <taxon>Dikarya</taxon>
        <taxon>Ascomycota</taxon>
        <taxon>Pezizomycotina</taxon>
        <taxon>Dothideomycetes</taxon>
        <taxon>Pleosporomycetidae</taxon>
        <taxon>Pleosporales</taxon>
        <taxon>Massarineae</taxon>
        <taxon>Didymosphaeriaceae</taxon>
        <taxon>Didymosphaeria</taxon>
    </lineage>
</organism>
<dbReference type="GeneID" id="80910438"/>
<evidence type="ECO:0000259" key="7">
    <source>
        <dbReference type="PROSITE" id="PS50850"/>
    </source>
</evidence>
<name>A0A9W9C9N9_9PLEO</name>
<evidence type="ECO:0000256" key="1">
    <source>
        <dbReference type="ARBA" id="ARBA00004141"/>
    </source>
</evidence>
<dbReference type="GO" id="GO:0022857">
    <property type="term" value="F:transmembrane transporter activity"/>
    <property type="evidence" value="ECO:0007669"/>
    <property type="project" value="InterPro"/>
</dbReference>
<feature type="compositionally biased region" description="Low complexity" evidence="5">
    <location>
        <begin position="70"/>
        <end position="80"/>
    </location>
</feature>
<evidence type="ECO:0000256" key="3">
    <source>
        <dbReference type="ARBA" id="ARBA00022989"/>
    </source>
</evidence>
<dbReference type="AlphaFoldDB" id="A0A9W9C9N9"/>
<keyword evidence="2 6" id="KW-0812">Transmembrane</keyword>
<feature type="compositionally biased region" description="Low complexity" evidence="5">
    <location>
        <begin position="15"/>
        <end position="28"/>
    </location>
</feature>
<evidence type="ECO:0000256" key="4">
    <source>
        <dbReference type="ARBA" id="ARBA00023136"/>
    </source>
</evidence>
<dbReference type="InterPro" id="IPR051788">
    <property type="entry name" value="MFS_Transporter"/>
</dbReference>
<dbReference type="InterPro" id="IPR036259">
    <property type="entry name" value="MFS_trans_sf"/>
</dbReference>
<dbReference type="Proteomes" id="UP001140513">
    <property type="component" value="Unassembled WGS sequence"/>
</dbReference>
<dbReference type="InterPro" id="IPR020846">
    <property type="entry name" value="MFS_dom"/>
</dbReference>
<feature type="transmembrane region" description="Helical" evidence="6">
    <location>
        <begin position="425"/>
        <end position="446"/>
    </location>
</feature>
<reference evidence="8" key="1">
    <citation type="submission" date="2022-10" db="EMBL/GenBank/DDBJ databases">
        <title>Tapping the CABI collections for fungal endophytes: first genome assemblies for Collariella, Neodidymelliopsis, Ascochyta clinopodiicola, Didymella pomorum, Didymosphaeria variabile, Neocosmospora piperis and Neocucurbitaria cava.</title>
        <authorList>
            <person name="Hill R."/>
        </authorList>
    </citation>
    <scope>NUCLEOTIDE SEQUENCE</scope>
    <source>
        <strain evidence="8">IMI 356815</strain>
    </source>
</reference>
<gene>
    <name evidence="8" type="ORF">N0V89_006908</name>
</gene>
<sequence>MASSALHGLFDIQHSSSTTSSPSVTSPPATHQKSNPSVSIKETPSNIELDDLNFGERYNGPSTASQTPKGSSGAGFFSGAQTPKTPYELENSRPGSRTGHEAVPLMQTWSNPPMNKWRILCCCLIYFGNGMNDSVVGALIPYMEEYYHIGYAIMSMVFVGNAAGFIIAAFFCNTILGKLGRARTLIFSEIILLAAYVMLVATPPYAAVVVSFFLLGYGAATSLALNNVFCANLHPPSAILGAAHGSYGLGGIVAPIIGTAMASRGILWSRFYFICVGLRICCMLFAGWAFWSYREDQPQTLLSSLQRTASQQAAPESAESKSKNLKLALKNRVTIFGALFIFAYQGAEVSISGWVISFLINYRGGDPSRVGYVTAGFWGGITLGRFVLTHLAPRIGEKTFVTALTIGTAGLQLLVWLVPNVIGDAVAVSLLGLLLGPVYPCAQTIFSRLMPKHVQTTAIGFIGGAGSSGGAVAPFTTGILAQAAGTWVLHPVCIGLYGAMMVFWWSLPRVSKRKE</sequence>
<keyword evidence="3 6" id="KW-1133">Transmembrane helix</keyword>
<feature type="transmembrane region" description="Helical" evidence="6">
    <location>
        <begin position="400"/>
        <end position="419"/>
    </location>
</feature>
<dbReference type="FunFam" id="1.20.1250.20:FF:000308">
    <property type="entry name" value="MFS efflux transporter"/>
    <property type="match status" value="1"/>
</dbReference>
<evidence type="ECO:0000256" key="5">
    <source>
        <dbReference type="SAM" id="MobiDB-lite"/>
    </source>
</evidence>
<protein>
    <recommendedName>
        <fullName evidence="7">Major facilitator superfamily (MFS) profile domain-containing protein</fullName>
    </recommendedName>
</protein>
<feature type="region of interest" description="Disordered" evidence="5">
    <location>
        <begin position="1"/>
        <end position="100"/>
    </location>
</feature>
<feature type="domain" description="Major facilitator superfamily (MFS) profile" evidence="7">
    <location>
        <begin position="118"/>
        <end position="515"/>
    </location>
</feature>
<keyword evidence="9" id="KW-1185">Reference proteome</keyword>
<feature type="transmembrane region" description="Helical" evidence="6">
    <location>
        <begin position="184"/>
        <end position="201"/>
    </location>
</feature>
<dbReference type="GO" id="GO:0016020">
    <property type="term" value="C:membrane"/>
    <property type="evidence" value="ECO:0007669"/>
    <property type="project" value="UniProtKB-SubCell"/>
</dbReference>
<keyword evidence="4 6" id="KW-0472">Membrane</keyword>
<comment type="caution">
    <text evidence="8">The sequence shown here is derived from an EMBL/GenBank/DDBJ whole genome shotgun (WGS) entry which is preliminary data.</text>
</comment>
<dbReference type="RefSeq" id="XP_056069921.1">
    <property type="nucleotide sequence ID" value="XM_056215674.1"/>
</dbReference>
<feature type="transmembrane region" description="Helical" evidence="6">
    <location>
        <begin position="270"/>
        <end position="291"/>
    </location>
</feature>
<dbReference type="Gene3D" id="1.20.1250.20">
    <property type="entry name" value="MFS general substrate transporter like domains"/>
    <property type="match status" value="1"/>
</dbReference>
<feature type="compositionally biased region" description="Polar residues" evidence="5">
    <location>
        <begin position="60"/>
        <end position="69"/>
    </location>
</feature>
<accession>A0A9W9C9N9</accession>
<dbReference type="FunFam" id="1.20.1250.20:FF:000286">
    <property type="entry name" value="MFS efflux transporter"/>
    <property type="match status" value="1"/>
</dbReference>
<evidence type="ECO:0000313" key="9">
    <source>
        <dbReference type="Proteomes" id="UP001140513"/>
    </source>
</evidence>
<dbReference type="PANTHER" id="PTHR23514">
    <property type="entry name" value="BYPASS OF STOP CODON PROTEIN 6"/>
    <property type="match status" value="1"/>
</dbReference>
<feature type="transmembrane region" description="Helical" evidence="6">
    <location>
        <begin position="370"/>
        <end position="388"/>
    </location>
</feature>
<feature type="compositionally biased region" description="Polar residues" evidence="5">
    <location>
        <begin position="29"/>
        <end position="46"/>
    </location>
</feature>
<feature type="transmembrane region" description="Helical" evidence="6">
    <location>
        <begin position="238"/>
        <end position="258"/>
    </location>
</feature>
<evidence type="ECO:0000256" key="2">
    <source>
        <dbReference type="ARBA" id="ARBA00022692"/>
    </source>
</evidence>
<dbReference type="EMBL" id="JAPEUX010000005">
    <property type="protein sequence ID" value="KAJ4351565.1"/>
    <property type="molecule type" value="Genomic_DNA"/>
</dbReference>
<feature type="transmembrane region" description="Helical" evidence="6">
    <location>
        <begin position="487"/>
        <end position="507"/>
    </location>
</feature>
<dbReference type="SUPFAM" id="SSF103473">
    <property type="entry name" value="MFS general substrate transporter"/>
    <property type="match status" value="1"/>
</dbReference>
<dbReference type="PROSITE" id="PS50850">
    <property type="entry name" value="MFS"/>
    <property type="match status" value="1"/>
</dbReference>